<evidence type="ECO:0000256" key="1">
    <source>
        <dbReference type="SAM" id="Phobius"/>
    </source>
</evidence>
<evidence type="ECO:0000313" key="3">
    <source>
        <dbReference type="Proteomes" id="UP000634672"/>
    </source>
</evidence>
<keyword evidence="1" id="KW-0812">Transmembrane</keyword>
<protein>
    <submittedName>
        <fullName evidence="2">Uncharacterized protein</fullName>
    </submittedName>
</protein>
<gene>
    <name evidence="2" type="ORF">H8S75_29540</name>
</gene>
<dbReference type="EMBL" id="JACOPB010000025">
    <property type="protein sequence ID" value="MBC5712066.1"/>
    <property type="molecule type" value="Genomic_DNA"/>
</dbReference>
<sequence length="213" mass="24792">MRLEANEDEMYKRMDRRDLYRRFSVIYAAAGMILLVLVAAGYRSWQMIYLELISMVGAAALFACYRNQDQSVMDMSNCFLELEEGTLAICQPLREQEYETAKIDIREVEGLGAEKRKGRPVFYVMLKNAARDSRIMADGNAYSVIRVESFGYGGEEFWALFLNFRDQVSKLRPVLPLKIPADKKWRKPPRFPFPVFYLLFYAVPVIVPLLSYY</sequence>
<proteinExistence type="predicted"/>
<keyword evidence="3" id="KW-1185">Reference proteome</keyword>
<dbReference type="RefSeq" id="WP_002570125.1">
    <property type="nucleotide sequence ID" value="NZ_JACOPB010000025.1"/>
</dbReference>
<evidence type="ECO:0000313" key="2">
    <source>
        <dbReference type="EMBL" id="MBC5712066.1"/>
    </source>
</evidence>
<accession>A0ABR7HFT5</accession>
<reference evidence="2 3" key="1">
    <citation type="submission" date="2020-08" db="EMBL/GenBank/DDBJ databases">
        <title>Genome public.</title>
        <authorList>
            <person name="Liu C."/>
            <person name="Sun Q."/>
        </authorList>
    </citation>
    <scope>NUCLEOTIDE SEQUENCE [LARGE SCALE GENOMIC DNA]</scope>
    <source>
        <strain evidence="2 3">NSJ-66</strain>
    </source>
</reference>
<keyword evidence="1" id="KW-0472">Membrane</keyword>
<name>A0ABR7HFT5_9FIRM</name>
<feature type="transmembrane region" description="Helical" evidence="1">
    <location>
        <begin position="48"/>
        <end position="65"/>
    </location>
</feature>
<feature type="transmembrane region" description="Helical" evidence="1">
    <location>
        <begin position="20"/>
        <end position="42"/>
    </location>
</feature>
<dbReference type="Proteomes" id="UP000634672">
    <property type="component" value="Unassembled WGS sequence"/>
</dbReference>
<comment type="caution">
    <text evidence="2">The sequence shown here is derived from an EMBL/GenBank/DDBJ whole genome shotgun (WGS) entry which is preliminary data.</text>
</comment>
<organism evidence="2 3">
    <name type="scientific">Hungatella hominis</name>
    <dbReference type="NCBI Taxonomy" id="2763050"/>
    <lineage>
        <taxon>Bacteria</taxon>
        <taxon>Bacillati</taxon>
        <taxon>Bacillota</taxon>
        <taxon>Clostridia</taxon>
        <taxon>Lachnospirales</taxon>
        <taxon>Lachnospiraceae</taxon>
        <taxon>Hungatella</taxon>
    </lineage>
</organism>
<feature type="transmembrane region" description="Helical" evidence="1">
    <location>
        <begin position="193"/>
        <end position="212"/>
    </location>
</feature>
<keyword evidence="1" id="KW-1133">Transmembrane helix</keyword>